<keyword evidence="1" id="KW-0812">Transmembrane</keyword>
<dbReference type="EMBL" id="NRJH01000004">
    <property type="protein sequence ID" value="RIY34008.1"/>
    <property type="molecule type" value="Genomic_DNA"/>
</dbReference>
<comment type="caution">
    <text evidence="2">The sequence shown here is derived from an EMBL/GenBank/DDBJ whole genome shotgun (WGS) entry which is preliminary data.</text>
</comment>
<keyword evidence="3" id="KW-1185">Reference proteome</keyword>
<keyword evidence="1" id="KW-0472">Membrane</keyword>
<dbReference type="AlphaFoldDB" id="A0A3A1Y9Z2"/>
<feature type="transmembrane region" description="Helical" evidence="1">
    <location>
        <begin position="31"/>
        <end position="56"/>
    </location>
</feature>
<proteinExistence type="predicted"/>
<dbReference type="Proteomes" id="UP000266258">
    <property type="component" value="Unassembled WGS sequence"/>
</dbReference>
<evidence type="ECO:0000313" key="3">
    <source>
        <dbReference type="Proteomes" id="UP000266258"/>
    </source>
</evidence>
<feature type="transmembrane region" description="Helical" evidence="1">
    <location>
        <begin position="62"/>
        <end position="89"/>
    </location>
</feature>
<sequence>MSASVPVVVIEVLEPVMLVALMLIASSAVRLLSLVITSLPTVTFTPPAVAVMLLLVAVKLPLVAITLTLASGAFALTLLFSRLILLVAFKSTLPV</sequence>
<accession>A0A3A1Y9Z2</accession>
<protein>
    <submittedName>
        <fullName evidence="2">Uncharacterized protein</fullName>
    </submittedName>
</protein>
<gene>
    <name evidence="2" type="ORF">CJP74_00430</name>
</gene>
<organism evidence="2 3">
    <name type="scientific">Psittacicella melopsittaci</name>
    <dbReference type="NCBI Taxonomy" id="2028576"/>
    <lineage>
        <taxon>Bacteria</taxon>
        <taxon>Pseudomonadati</taxon>
        <taxon>Pseudomonadota</taxon>
        <taxon>Gammaproteobacteria</taxon>
        <taxon>Pasteurellales</taxon>
        <taxon>Psittacicellaceae</taxon>
        <taxon>Psittacicella</taxon>
    </lineage>
</organism>
<evidence type="ECO:0000256" key="1">
    <source>
        <dbReference type="SAM" id="Phobius"/>
    </source>
</evidence>
<evidence type="ECO:0000313" key="2">
    <source>
        <dbReference type="EMBL" id="RIY34008.1"/>
    </source>
</evidence>
<feature type="transmembrane region" description="Helical" evidence="1">
    <location>
        <begin position="6"/>
        <end position="24"/>
    </location>
</feature>
<keyword evidence="1" id="KW-1133">Transmembrane helix</keyword>
<name>A0A3A1Y9Z2_9GAMM</name>
<reference evidence="2 3" key="1">
    <citation type="submission" date="2017-08" db="EMBL/GenBank/DDBJ databases">
        <title>Reclassification of Bisgaard taxon 37 and 44.</title>
        <authorList>
            <person name="Christensen H."/>
        </authorList>
    </citation>
    <scope>NUCLEOTIDE SEQUENCE [LARGE SCALE GENOMIC DNA]</scope>
    <source>
        <strain evidence="2 3">B96_4</strain>
    </source>
</reference>